<reference evidence="12 13" key="1">
    <citation type="submission" date="2021-02" db="EMBL/GenBank/DDBJ databases">
        <title>Complete genome of Desulfoluna sp. strain ASN36.</title>
        <authorList>
            <person name="Takahashi A."/>
            <person name="Kojima H."/>
            <person name="Fukui M."/>
        </authorList>
    </citation>
    <scope>NUCLEOTIDE SEQUENCE [LARGE SCALE GENOMIC DNA]</scope>
    <source>
        <strain evidence="12 13">ASN36</strain>
    </source>
</reference>
<evidence type="ECO:0000256" key="3">
    <source>
        <dbReference type="ARBA" id="ARBA00022763"/>
    </source>
</evidence>
<evidence type="ECO:0000256" key="5">
    <source>
        <dbReference type="ARBA" id="ARBA00022806"/>
    </source>
</evidence>
<organism evidence="12 13">
    <name type="scientific">Desulfoluna limicola</name>
    <dbReference type="NCBI Taxonomy" id="2810562"/>
    <lineage>
        <taxon>Bacteria</taxon>
        <taxon>Pseudomonadati</taxon>
        <taxon>Thermodesulfobacteriota</taxon>
        <taxon>Desulfobacteria</taxon>
        <taxon>Desulfobacterales</taxon>
        <taxon>Desulfolunaceae</taxon>
        <taxon>Desulfoluna</taxon>
    </lineage>
</organism>
<keyword evidence="13" id="KW-1185">Reference proteome</keyword>
<dbReference type="NCBIfam" id="TIGR01447">
    <property type="entry name" value="recD"/>
    <property type="match status" value="1"/>
</dbReference>
<proteinExistence type="inferred from homology"/>
<gene>
    <name evidence="12" type="primary">recD</name>
    <name evidence="12" type="ORF">DSLASN_14850</name>
</gene>
<evidence type="ECO:0000256" key="6">
    <source>
        <dbReference type="ARBA" id="ARBA00022839"/>
    </source>
</evidence>
<dbReference type="InterPro" id="IPR003593">
    <property type="entry name" value="AAA+_ATPase"/>
</dbReference>
<dbReference type="Pfam" id="PF13538">
    <property type="entry name" value="UvrD_C_2"/>
    <property type="match status" value="1"/>
</dbReference>
<protein>
    <submittedName>
        <fullName evidence="12">RecBCD enzyme subunit RecD</fullName>
    </submittedName>
</protein>
<sequence>MNSKQEAMEQSGWGELMEQGFSLTDLTFASFLARRHGQDTSVFLAGALVSRESRNGHICIDLSRFSGFSVAEYASPNDGVAWGELLQELGVAGREEERSLLVLDHRGRLYLRRLYRFQQAVAGYMVQESRLQNLTDEELEALKGGLDRYFPEATDGDLDRQKLAAAVALINQFCVISGGPGTGKTTTVYKILSLLVEQHQRRKNGSPAIALVAPTGKAAARLMESMTGAAKRLSVSEEVEKALPKEASTIHRLLGSLGRGRRDLFRKRDTLAYDIIVVDEASMVDLPLMGRLVQALSPSTRLILMGDKNQLASVEAGSVMGDLCYGKKGDAVSQTCGQTLLALMGEQLPVNASLSPLADAVTTLTKSYRFGACPGIGQAADAANRGDARALSRVTATGFTLTSPAVDENPMAWIESMVRRHLAGYARLTDPHAMLAALDRFRILCAVRKGLFGVSRINRLVERCLGFSGADIWYPGRPVMVTENDYTLGLFNGDTGITVRREGGLAVAFPDASGDMRYIHCARLPSVETVFAMTIHKSQGSEFNHVLLLLPDTDSPVLTRELVYTGITRAREEVAVWSAPEILERALSRRTQRASGLRERLWGDGSR</sequence>
<keyword evidence="4" id="KW-0378">Hydrolase</keyword>
<dbReference type="Gene3D" id="3.40.50.300">
    <property type="entry name" value="P-loop containing nucleotide triphosphate hydrolases"/>
    <property type="match status" value="3"/>
</dbReference>
<keyword evidence="5" id="KW-0347">Helicase</keyword>
<keyword evidence="9" id="KW-0234">DNA repair</keyword>
<dbReference type="SMART" id="SM00382">
    <property type="entry name" value="AAA"/>
    <property type="match status" value="1"/>
</dbReference>
<keyword evidence="10" id="KW-0413">Isomerase</keyword>
<dbReference type="PANTHER" id="PTHR43788">
    <property type="entry name" value="DNA2/NAM7 HELICASE FAMILY MEMBER"/>
    <property type="match status" value="1"/>
</dbReference>
<evidence type="ECO:0000259" key="11">
    <source>
        <dbReference type="SMART" id="SM00382"/>
    </source>
</evidence>
<evidence type="ECO:0000313" key="13">
    <source>
        <dbReference type="Proteomes" id="UP001320148"/>
    </source>
</evidence>
<evidence type="ECO:0000313" key="12">
    <source>
        <dbReference type="EMBL" id="BCS95853.1"/>
    </source>
</evidence>
<evidence type="ECO:0000256" key="2">
    <source>
        <dbReference type="ARBA" id="ARBA00022741"/>
    </source>
</evidence>
<dbReference type="EMBL" id="AP024488">
    <property type="protein sequence ID" value="BCS95853.1"/>
    <property type="molecule type" value="Genomic_DNA"/>
</dbReference>
<keyword evidence="6" id="KW-0269">Exonuclease</keyword>
<evidence type="ECO:0000256" key="7">
    <source>
        <dbReference type="ARBA" id="ARBA00022840"/>
    </source>
</evidence>
<dbReference type="Proteomes" id="UP001320148">
    <property type="component" value="Chromosome"/>
</dbReference>
<dbReference type="InterPro" id="IPR050534">
    <property type="entry name" value="Coronavir_polyprotein_1ab"/>
</dbReference>
<dbReference type="CDD" id="cd18809">
    <property type="entry name" value="SF1_C_RecD"/>
    <property type="match status" value="1"/>
</dbReference>
<dbReference type="InterPro" id="IPR049550">
    <property type="entry name" value="RecD_N"/>
</dbReference>
<evidence type="ECO:0000256" key="4">
    <source>
        <dbReference type="ARBA" id="ARBA00022801"/>
    </source>
</evidence>
<dbReference type="InterPro" id="IPR041851">
    <property type="entry name" value="RecD_N_sf"/>
</dbReference>
<evidence type="ECO:0000256" key="1">
    <source>
        <dbReference type="ARBA" id="ARBA00022722"/>
    </source>
</evidence>
<feature type="domain" description="AAA+ ATPase" evidence="11">
    <location>
        <begin position="170"/>
        <end position="330"/>
    </location>
</feature>
<evidence type="ECO:0000256" key="10">
    <source>
        <dbReference type="ARBA" id="ARBA00023235"/>
    </source>
</evidence>
<dbReference type="PANTHER" id="PTHR43788:SF6">
    <property type="entry name" value="DNA HELICASE B"/>
    <property type="match status" value="1"/>
</dbReference>
<accession>A0ABN6F1L0</accession>
<evidence type="ECO:0000256" key="8">
    <source>
        <dbReference type="ARBA" id="ARBA00023125"/>
    </source>
</evidence>
<dbReference type="Pfam" id="PF13245">
    <property type="entry name" value="AAA_19"/>
    <property type="match status" value="1"/>
</dbReference>
<keyword evidence="2" id="KW-0547">Nucleotide-binding</keyword>
<dbReference type="SUPFAM" id="SSF52540">
    <property type="entry name" value="P-loop containing nucleoside triphosphate hydrolases"/>
    <property type="match status" value="2"/>
</dbReference>
<keyword evidence="8" id="KW-0238">DNA-binding</keyword>
<dbReference type="InterPro" id="IPR006344">
    <property type="entry name" value="RecD"/>
</dbReference>
<evidence type="ECO:0000256" key="9">
    <source>
        <dbReference type="ARBA" id="ARBA00023204"/>
    </source>
</evidence>
<keyword evidence="1" id="KW-0540">Nuclease</keyword>
<dbReference type="CDD" id="cd17933">
    <property type="entry name" value="DEXSc_RecD-like"/>
    <property type="match status" value="1"/>
</dbReference>
<keyword evidence="7" id="KW-0067">ATP-binding</keyword>
<dbReference type="InterPro" id="IPR027785">
    <property type="entry name" value="UvrD-like_helicase_C"/>
</dbReference>
<dbReference type="Pfam" id="PF21185">
    <property type="entry name" value="RecD_N"/>
    <property type="match status" value="1"/>
</dbReference>
<name>A0ABN6F1L0_9BACT</name>
<keyword evidence="3" id="KW-0227">DNA damage</keyword>
<dbReference type="HAMAP" id="MF_01487">
    <property type="entry name" value="RecD"/>
    <property type="match status" value="1"/>
</dbReference>
<dbReference type="InterPro" id="IPR027417">
    <property type="entry name" value="P-loop_NTPase"/>
</dbReference>
<dbReference type="RefSeq" id="WP_236892190.1">
    <property type="nucleotide sequence ID" value="NZ_AP024488.1"/>
</dbReference>
<dbReference type="Gene3D" id="1.10.10.1020">
    <property type="entry name" value="RecBCD complex, subunit RecD, N-terminal domain"/>
    <property type="match status" value="1"/>
</dbReference>